<feature type="non-terminal residue" evidence="6">
    <location>
        <position position="1"/>
    </location>
</feature>
<dbReference type="EMBL" id="JBFDAA010000016">
    <property type="protein sequence ID" value="KAL1117466.1"/>
    <property type="molecule type" value="Genomic_DNA"/>
</dbReference>
<dbReference type="Gene3D" id="3.30.40.10">
    <property type="entry name" value="Zinc/RING finger domain, C3HC4 (zinc finger)"/>
    <property type="match status" value="1"/>
</dbReference>
<keyword evidence="2" id="KW-0862">Zinc</keyword>
<protein>
    <recommendedName>
        <fullName evidence="5">RING-type domain-containing protein</fullName>
    </recommendedName>
</protein>
<dbReference type="PROSITE" id="PS50089">
    <property type="entry name" value="ZF_RING_2"/>
    <property type="match status" value="1"/>
</dbReference>
<evidence type="ECO:0000256" key="2">
    <source>
        <dbReference type="ARBA" id="ARBA00022833"/>
    </source>
</evidence>
<proteinExistence type="predicted"/>
<comment type="caution">
    <text evidence="6">The sequence shown here is derived from an EMBL/GenBank/DDBJ whole genome shotgun (WGS) entry which is preliminary data.</text>
</comment>
<evidence type="ECO:0000313" key="7">
    <source>
        <dbReference type="Proteomes" id="UP001558652"/>
    </source>
</evidence>
<accession>A0ABD0Y1W1</accession>
<dbReference type="PANTHER" id="PTHR10044">
    <property type="entry name" value="INHIBITOR OF APOPTOSIS"/>
    <property type="match status" value="1"/>
</dbReference>
<keyword evidence="1 3" id="KW-0863">Zinc-finger</keyword>
<gene>
    <name evidence="6" type="ORF">AAG570_004791</name>
</gene>
<keyword evidence="1 3" id="KW-0479">Metal-binding</keyword>
<feature type="coiled-coil region" evidence="4">
    <location>
        <begin position="199"/>
        <end position="226"/>
    </location>
</feature>
<keyword evidence="7" id="KW-1185">Reference proteome</keyword>
<feature type="coiled-coil region" evidence="4">
    <location>
        <begin position="90"/>
        <end position="120"/>
    </location>
</feature>
<dbReference type="InterPro" id="IPR001841">
    <property type="entry name" value="Znf_RING"/>
</dbReference>
<name>A0ABD0Y1W1_9HEMI</name>
<feature type="domain" description="RING-type" evidence="5">
    <location>
        <begin position="331"/>
        <end position="366"/>
    </location>
</feature>
<dbReference type="SUPFAM" id="SSF57850">
    <property type="entry name" value="RING/U-box"/>
    <property type="match status" value="1"/>
</dbReference>
<dbReference type="Proteomes" id="UP001558652">
    <property type="component" value="Unassembled WGS sequence"/>
</dbReference>
<evidence type="ECO:0000256" key="4">
    <source>
        <dbReference type="SAM" id="Coils"/>
    </source>
</evidence>
<dbReference type="AlphaFoldDB" id="A0ABD0Y1W1"/>
<dbReference type="InterPro" id="IPR013083">
    <property type="entry name" value="Znf_RING/FYVE/PHD"/>
</dbReference>
<evidence type="ECO:0000256" key="3">
    <source>
        <dbReference type="PROSITE-ProRule" id="PRU00175"/>
    </source>
</evidence>
<dbReference type="PANTHER" id="PTHR10044:SF139">
    <property type="entry name" value="DEATH-ASSOCIATED INHIBITOR OF APOPTOSIS 2"/>
    <property type="match status" value="1"/>
</dbReference>
<evidence type="ECO:0000313" key="6">
    <source>
        <dbReference type="EMBL" id="KAL1117466.1"/>
    </source>
</evidence>
<evidence type="ECO:0000256" key="1">
    <source>
        <dbReference type="ARBA" id="ARBA00022771"/>
    </source>
</evidence>
<evidence type="ECO:0000259" key="5">
    <source>
        <dbReference type="PROSITE" id="PS50089"/>
    </source>
</evidence>
<dbReference type="GO" id="GO:0008270">
    <property type="term" value="F:zinc ion binding"/>
    <property type="evidence" value="ECO:0007669"/>
    <property type="project" value="UniProtKB-KW"/>
</dbReference>
<dbReference type="InterPro" id="IPR050784">
    <property type="entry name" value="IAP"/>
</dbReference>
<keyword evidence="4" id="KW-0175">Coiled coil</keyword>
<reference evidence="6 7" key="1">
    <citation type="submission" date="2024-07" db="EMBL/GenBank/DDBJ databases">
        <title>Chromosome-level genome assembly of the water stick insect Ranatra chinensis (Heteroptera: Nepidae).</title>
        <authorList>
            <person name="Liu X."/>
        </authorList>
    </citation>
    <scope>NUCLEOTIDE SEQUENCE [LARGE SCALE GENOMIC DNA]</scope>
    <source>
        <strain evidence="6">Cailab_2021Rc</strain>
        <tissue evidence="6">Muscle</tissue>
    </source>
</reference>
<dbReference type="Pfam" id="PF13920">
    <property type="entry name" value="zf-C3HC4_3"/>
    <property type="match status" value="1"/>
</dbReference>
<organism evidence="6 7">
    <name type="scientific">Ranatra chinensis</name>
    <dbReference type="NCBI Taxonomy" id="642074"/>
    <lineage>
        <taxon>Eukaryota</taxon>
        <taxon>Metazoa</taxon>
        <taxon>Ecdysozoa</taxon>
        <taxon>Arthropoda</taxon>
        <taxon>Hexapoda</taxon>
        <taxon>Insecta</taxon>
        <taxon>Pterygota</taxon>
        <taxon>Neoptera</taxon>
        <taxon>Paraneoptera</taxon>
        <taxon>Hemiptera</taxon>
        <taxon>Heteroptera</taxon>
        <taxon>Panheteroptera</taxon>
        <taxon>Nepomorpha</taxon>
        <taxon>Nepidae</taxon>
        <taxon>Ranatrinae</taxon>
        <taxon>Ranatra</taxon>
    </lineage>
</organism>
<sequence>FQEEKVKERLAVEKGIAEQKEKEFQLHNIIKVGKDKVREKCADEVIDQMLNMNMLAREPSRVLQQEELDRIAQEQLFAKHSEELRRKEVINAMESLLAEERLQREKLREYEQQKAEVVKNTLNRDVEWDEEMNALVCCRNAQQSAVMAAVTADERAQMGAVATLLERSDVESCRLRAQLQLCDLSEKRTALSNLLVEVLTQQNDRKKHLLQTLRKMEQHRLEFEEEDEDYWLRQYQKLLDSSPRGLLQQQGLDTRLVHHMVTHGVVHCLPFLARSTLVGLTNEEDRTNVLKAVLAYLDDAAVSAQERAVLPTAPPAENLPSAPPVSPTAECVVCMHLKCDVIFVPCGHLCCCGPCSNQLADCPLCRHPLERKIRIIPA</sequence>